<feature type="transmembrane region" description="Helical" evidence="1">
    <location>
        <begin position="121"/>
        <end position="140"/>
    </location>
</feature>
<protein>
    <submittedName>
        <fullName evidence="2">Uncharacterized protein</fullName>
    </submittedName>
</protein>
<reference evidence="2" key="1">
    <citation type="submission" date="2022-10" db="EMBL/GenBank/DDBJ databases">
        <title>The WGS of Solirubrobacter ginsenosidimutans DSM 21036.</title>
        <authorList>
            <person name="Jiang Z."/>
        </authorList>
    </citation>
    <scope>NUCLEOTIDE SEQUENCE</scope>
    <source>
        <strain evidence="2">DSM 21036</strain>
    </source>
</reference>
<evidence type="ECO:0000313" key="3">
    <source>
        <dbReference type="Proteomes" id="UP001149140"/>
    </source>
</evidence>
<feature type="transmembrane region" description="Helical" evidence="1">
    <location>
        <begin position="500"/>
        <end position="520"/>
    </location>
</feature>
<sequence>MPELVAAGGRTRVRDIRRFWHVVQAPPSLLKRLEPAYYVFITLAIGGPLVYGTASAALSEVATPHAVGIWGPSIALVALLAVMRWGAVQGPVVFSVADITHLLGAPLRRAELVLGRLIRGLLMWTGAAAVVAGLVVVGVAGDHRGVDAVRAAGFVVAIAILGLLGVVGAALVAGSARVDRATRRAAWPSVVVAAGLVVLADSSPAGRHIALWSGPWGWAVQPLAGTAAAWPVAVVLLAALTAAITALAVRRRGATPTERHLLRAEARGGAVAAMYSMNARYVRRSLTAVSAGPVAARGANRLKPPRSPRLAVAWRDAIAALAVPQRLGESLVLAAGGTAICLINGAHPVAVGAGALTIYAGASRLLEPLRAEVDKPGRVRVLLRAPIGKVLVQHALVPLVVVVIGALLAIAGCAAAGALPDHGGAAALLAVLATPSITLCAALSSRRGGTLPPSLLAFTYGDSSGMSVGFIFGWIVLWPLVAMATGAVPIGIVVHDGPSALPQFVVALVLLPTLLARGLAAEMFAP</sequence>
<keyword evidence="3" id="KW-1185">Reference proteome</keyword>
<feature type="transmembrane region" description="Helical" evidence="1">
    <location>
        <begin position="466"/>
        <end position="494"/>
    </location>
</feature>
<evidence type="ECO:0000313" key="2">
    <source>
        <dbReference type="EMBL" id="MDA0160840.1"/>
    </source>
</evidence>
<dbReference type="Proteomes" id="UP001149140">
    <property type="component" value="Unassembled WGS sequence"/>
</dbReference>
<feature type="transmembrane region" description="Helical" evidence="1">
    <location>
        <begin position="152"/>
        <end position="173"/>
    </location>
</feature>
<evidence type="ECO:0000256" key="1">
    <source>
        <dbReference type="SAM" id="Phobius"/>
    </source>
</evidence>
<dbReference type="EMBL" id="JAPDOD010000007">
    <property type="protein sequence ID" value="MDA0160840.1"/>
    <property type="molecule type" value="Genomic_DNA"/>
</dbReference>
<feature type="transmembrane region" description="Helical" evidence="1">
    <location>
        <begin position="396"/>
        <end position="419"/>
    </location>
</feature>
<keyword evidence="1" id="KW-0472">Membrane</keyword>
<accession>A0A9X3MQY8</accession>
<organism evidence="2 3">
    <name type="scientific">Solirubrobacter ginsenosidimutans</name>
    <dbReference type="NCBI Taxonomy" id="490573"/>
    <lineage>
        <taxon>Bacteria</taxon>
        <taxon>Bacillati</taxon>
        <taxon>Actinomycetota</taxon>
        <taxon>Thermoleophilia</taxon>
        <taxon>Solirubrobacterales</taxon>
        <taxon>Solirubrobacteraceae</taxon>
        <taxon>Solirubrobacter</taxon>
    </lineage>
</organism>
<comment type="caution">
    <text evidence="2">The sequence shown here is derived from an EMBL/GenBank/DDBJ whole genome shotgun (WGS) entry which is preliminary data.</text>
</comment>
<feature type="transmembrane region" description="Helical" evidence="1">
    <location>
        <begin position="66"/>
        <end position="86"/>
    </location>
</feature>
<dbReference type="AlphaFoldDB" id="A0A9X3MQY8"/>
<feature type="transmembrane region" description="Helical" evidence="1">
    <location>
        <begin position="36"/>
        <end position="54"/>
    </location>
</feature>
<keyword evidence="1" id="KW-0812">Transmembrane</keyword>
<feature type="transmembrane region" description="Helical" evidence="1">
    <location>
        <begin position="425"/>
        <end position="445"/>
    </location>
</feature>
<feature type="transmembrane region" description="Helical" evidence="1">
    <location>
        <begin position="223"/>
        <end position="249"/>
    </location>
</feature>
<proteinExistence type="predicted"/>
<keyword evidence="1" id="KW-1133">Transmembrane helix</keyword>
<gene>
    <name evidence="2" type="ORF">OM076_11240</name>
</gene>
<name>A0A9X3MQY8_9ACTN</name>
<dbReference type="RefSeq" id="WP_270039933.1">
    <property type="nucleotide sequence ID" value="NZ_JAPDOD010000007.1"/>
</dbReference>